<reference evidence="1" key="1">
    <citation type="submission" date="2025-08" db="UniProtKB">
        <authorList>
            <consortium name="Ensembl"/>
        </authorList>
    </citation>
    <scope>IDENTIFICATION</scope>
</reference>
<sequence>ILDGTGTCSSDSKLINETFRNFYTKLYQSEQVSDAKTLMEAFFSELDLPTISQDQKSELNAPISAAELPKIFNPGEEVLARWSDNKFYSATVDFIGTPLHHYAPTLSPVTHRSSLLQYPKHH</sequence>
<evidence type="ECO:0008006" key="3">
    <source>
        <dbReference type="Google" id="ProtNLM"/>
    </source>
</evidence>
<dbReference type="Ensembl" id="ENSSDUT00000008678.1">
    <property type="protein sequence ID" value="ENSSDUP00000008522.1"/>
    <property type="gene ID" value="ENSSDUG00000006250.1"/>
</dbReference>
<dbReference type="Gene3D" id="2.30.30.140">
    <property type="match status" value="1"/>
</dbReference>
<evidence type="ECO:0000313" key="2">
    <source>
        <dbReference type="Proteomes" id="UP000261420"/>
    </source>
</evidence>
<protein>
    <recommendedName>
        <fullName evidence="3">Tudor domain-containing protein</fullName>
    </recommendedName>
</protein>
<evidence type="ECO:0000313" key="1">
    <source>
        <dbReference type="Ensembl" id="ENSSDUP00000008522.1"/>
    </source>
</evidence>
<reference evidence="1" key="2">
    <citation type="submission" date="2025-09" db="UniProtKB">
        <authorList>
            <consortium name="Ensembl"/>
        </authorList>
    </citation>
    <scope>IDENTIFICATION</scope>
</reference>
<dbReference type="Proteomes" id="UP000261420">
    <property type="component" value="Unplaced"/>
</dbReference>
<accession>A0A3B4TR61</accession>
<dbReference type="STRING" id="41447.ENSSDUP00000008522"/>
<proteinExistence type="predicted"/>
<organism evidence="1 2">
    <name type="scientific">Seriola dumerili</name>
    <name type="common">Greater amberjack</name>
    <name type="synonym">Caranx dumerili</name>
    <dbReference type="NCBI Taxonomy" id="41447"/>
    <lineage>
        <taxon>Eukaryota</taxon>
        <taxon>Metazoa</taxon>
        <taxon>Chordata</taxon>
        <taxon>Craniata</taxon>
        <taxon>Vertebrata</taxon>
        <taxon>Euteleostomi</taxon>
        <taxon>Actinopterygii</taxon>
        <taxon>Neopterygii</taxon>
        <taxon>Teleostei</taxon>
        <taxon>Neoteleostei</taxon>
        <taxon>Acanthomorphata</taxon>
        <taxon>Carangaria</taxon>
        <taxon>Carangiformes</taxon>
        <taxon>Carangidae</taxon>
        <taxon>Seriola</taxon>
    </lineage>
</organism>
<keyword evidence="2" id="KW-1185">Reference proteome</keyword>
<dbReference type="AlphaFoldDB" id="A0A3B4TR61"/>
<name>A0A3B4TR61_SERDU</name>